<reference evidence="1 2" key="1">
    <citation type="submission" date="2019-05" db="EMBL/GenBank/DDBJ databases">
        <title>Hymenobacter edaphi sp. nov., isolated from abandoned arsenic-contaminated farmland soil.</title>
        <authorList>
            <person name="Nie L."/>
        </authorList>
    </citation>
    <scope>NUCLEOTIDE SEQUENCE [LARGE SCALE GENOMIC DNA]</scope>
    <source>
        <strain evidence="1 2">1-3-3-8</strain>
    </source>
</reference>
<dbReference type="AlphaFoldDB" id="A0A5R8WMH0"/>
<gene>
    <name evidence="1" type="ORF">FDY95_18080</name>
</gene>
<protein>
    <submittedName>
        <fullName evidence="1">DUF3575 domain-containing protein</fullName>
    </submittedName>
</protein>
<organism evidence="1 2">
    <name type="scientific">Hymenobacter jeollabukensis</name>
    <dbReference type="NCBI Taxonomy" id="2025313"/>
    <lineage>
        <taxon>Bacteria</taxon>
        <taxon>Pseudomonadati</taxon>
        <taxon>Bacteroidota</taxon>
        <taxon>Cytophagia</taxon>
        <taxon>Cytophagales</taxon>
        <taxon>Hymenobacteraceae</taxon>
        <taxon>Hymenobacter</taxon>
    </lineage>
</organism>
<keyword evidence="2" id="KW-1185">Reference proteome</keyword>
<dbReference type="RefSeq" id="WP_138079892.1">
    <property type="nucleotide sequence ID" value="NZ_VAJM01000009.1"/>
</dbReference>
<dbReference type="EMBL" id="VAJM01000009">
    <property type="protein sequence ID" value="TLM90615.1"/>
    <property type="molecule type" value="Genomic_DNA"/>
</dbReference>
<comment type="caution">
    <text evidence="1">The sequence shown here is derived from an EMBL/GenBank/DDBJ whole genome shotgun (WGS) entry which is preliminary data.</text>
</comment>
<accession>A0A5R8WMH0</accession>
<evidence type="ECO:0000313" key="1">
    <source>
        <dbReference type="EMBL" id="TLM90615.1"/>
    </source>
</evidence>
<dbReference type="OrthoDB" id="893066at2"/>
<sequence>MSVYRLPGLLFLICLLPQTGRGQTPTAAGALVLKVAPLSTADPNTSCLPLSLEYFCSPAWSVEASYAPRFRRWQPGTAHEEKLDFRYTKLRAEVRYYPSAGTTPLAYWAAEVFVIPQRYDELRPGPFDPYTYQYDPTLRRVAYRKQVTGLAAKAGVMARLGPRWRLDAFGGLGLRWVRVRNNQEAPGQRQLEFLPKIYSGTELPAIEHEHHSPGDYLLPHVALNVKVGYLLRIGTH</sequence>
<name>A0A5R8WMH0_9BACT</name>
<evidence type="ECO:0000313" key="2">
    <source>
        <dbReference type="Proteomes" id="UP000305517"/>
    </source>
</evidence>
<dbReference type="Proteomes" id="UP000305517">
    <property type="component" value="Unassembled WGS sequence"/>
</dbReference>
<proteinExistence type="predicted"/>